<evidence type="ECO:0000313" key="2">
    <source>
        <dbReference type="EMBL" id="KAK3242067.1"/>
    </source>
</evidence>
<comment type="caution">
    <text evidence="2">The sequence shown here is derived from an EMBL/GenBank/DDBJ whole genome shotgun (WGS) entry which is preliminary data.</text>
</comment>
<keyword evidence="1" id="KW-0472">Membrane</keyword>
<keyword evidence="1" id="KW-0812">Transmembrane</keyword>
<feature type="transmembrane region" description="Helical" evidence="1">
    <location>
        <begin position="97"/>
        <end position="117"/>
    </location>
</feature>
<dbReference type="Pfam" id="PF11028">
    <property type="entry name" value="TMEM260-like"/>
    <property type="match status" value="1"/>
</dbReference>
<dbReference type="PANTHER" id="PTHR16214">
    <property type="entry name" value="TRANSMEMBRANE PROTEIN 260"/>
    <property type="match status" value="1"/>
</dbReference>
<reference evidence="2 3" key="1">
    <citation type="journal article" date="2015" name="Genome Biol. Evol.">
        <title>Comparative Genomics of a Bacterivorous Green Alga Reveals Evolutionary Causalities and Consequences of Phago-Mixotrophic Mode of Nutrition.</title>
        <authorList>
            <person name="Burns J.A."/>
            <person name="Paasch A."/>
            <person name="Narechania A."/>
            <person name="Kim E."/>
        </authorList>
    </citation>
    <scope>NUCLEOTIDE SEQUENCE [LARGE SCALE GENOMIC DNA]</scope>
    <source>
        <strain evidence="2 3">PLY_AMNH</strain>
    </source>
</reference>
<accession>A0AAE0BUK9</accession>
<dbReference type="PANTHER" id="PTHR16214:SF3">
    <property type="entry name" value="TRANSMEMBRANE PROTEIN 260"/>
    <property type="match status" value="1"/>
</dbReference>
<protein>
    <recommendedName>
        <fullName evidence="4">DUF2723 domain-containing protein</fullName>
    </recommendedName>
</protein>
<feature type="transmembrane region" description="Helical" evidence="1">
    <location>
        <begin position="53"/>
        <end position="72"/>
    </location>
</feature>
<feature type="transmembrane region" description="Helical" evidence="1">
    <location>
        <begin position="383"/>
        <end position="406"/>
    </location>
</feature>
<dbReference type="AlphaFoldDB" id="A0AAE0BUK9"/>
<dbReference type="InterPro" id="IPR021280">
    <property type="entry name" value="TMEM260-like"/>
</dbReference>
<dbReference type="InterPro" id="IPR052724">
    <property type="entry name" value="GT117_domain-containing"/>
</dbReference>
<evidence type="ECO:0000313" key="3">
    <source>
        <dbReference type="Proteomes" id="UP001190700"/>
    </source>
</evidence>
<feature type="transmembrane region" description="Helical" evidence="1">
    <location>
        <begin position="199"/>
        <end position="229"/>
    </location>
</feature>
<keyword evidence="3" id="KW-1185">Reference proteome</keyword>
<feature type="transmembrane region" description="Helical" evidence="1">
    <location>
        <begin position="349"/>
        <end position="371"/>
    </location>
</feature>
<evidence type="ECO:0000256" key="1">
    <source>
        <dbReference type="SAM" id="Phobius"/>
    </source>
</evidence>
<feature type="transmembrane region" description="Helical" evidence="1">
    <location>
        <begin position="124"/>
        <end position="153"/>
    </location>
</feature>
<proteinExistence type="predicted"/>
<feature type="transmembrane region" description="Helical" evidence="1">
    <location>
        <begin position="241"/>
        <end position="259"/>
    </location>
</feature>
<organism evidence="2 3">
    <name type="scientific">Cymbomonas tetramitiformis</name>
    <dbReference type="NCBI Taxonomy" id="36881"/>
    <lineage>
        <taxon>Eukaryota</taxon>
        <taxon>Viridiplantae</taxon>
        <taxon>Chlorophyta</taxon>
        <taxon>Pyramimonadophyceae</taxon>
        <taxon>Pyramimonadales</taxon>
        <taxon>Pyramimonadaceae</taxon>
        <taxon>Cymbomonas</taxon>
    </lineage>
</organism>
<evidence type="ECO:0008006" key="4">
    <source>
        <dbReference type="Google" id="ProtNLM"/>
    </source>
</evidence>
<name>A0AAE0BUK9_9CHLO</name>
<dbReference type="EMBL" id="LGRX02033245">
    <property type="protein sequence ID" value="KAK3242067.1"/>
    <property type="molecule type" value="Genomic_DNA"/>
</dbReference>
<feature type="transmembrane region" description="Helical" evidence="1">
    <location>
        <begin position="165"/>
        <end position="187"/>
    </location>
</feature>
<dbReference type="Proteomes" id="UP001190700">
    <property type="component" value="Unassembled WGS sequence"/>
</dbReference>
<keyword evidence="1" id="KW-1133">Transmembrane helix</keyword>
<feature type="transmembrane region" description="Helical" evidence="1">
    <location>
        <begin position="321"/>
        <end position="343"/>
    </location>
</feature>
<sequence length="732" mass="80037">MSQHDHMTEHASSVTTHASPIVSSVGTKDAGASRADMSSHAPEAAAGSPHDGALLVFAGCFLLYFSTLYPTITGGDNPEFSIVSCTGGVAHPPGYPLLSMLTKIWASVFPTLGSIAWRMNLLNAVFAAAAAALVYATVLIVCPGATASAMLAAGNFAFSPLTWQYATHIEVFALNNLLTTALLYCLVRWEVSPSSESRSLMGAFLAGLGLCNQHTLVFYTVPVVVFVLAKLGLSGGLSALRLMRLAGMFVLGVLPYGYLPYASSKRSEFSWGDQMTWQGFLVHVLRKEYGTFRLFSGKERTSTGSMLLEGLLQYGQHFLQLTWYLGPLLLIAVVGLVMGGVSVPHRGSLGVMLMSVVLYLVTFHILANIPLDQPLFMAVQKRFWLQADLILHILMGVGLAQLAHYVPRMPLMSRPPASESFAAAAGGTDGSSMARVGLSVALLSALALEGFSQQDQSANWYMWHYGRAHLEPLEPHALLVVWGDLQQFSVRYLRECEGFRRDVAVVDLALASYGWYSSNQAANIPRVVLPGVAYHPRAPNKFSLADLFDANYGQMPIYTFTPPDNDISCQGRYNFLPMGLLKRVRRASEPVRIGDWLDLHQAALPTFPLPSVHAYSPSTWEYRLLGEVLDNCYAAARFALLEGQKAGSKEGLESTVLLLEKVVELHPAASADHLFDLGYAQQELFQKSPTMDRLQHMVDSFGKFMRMASPRDDRRHQVTTVLNHYSTATGSR</sequence>
<gene>
    <name evidence="2" type="ORF">CYMTET_48219</name>
</gene>